<dbReference type="AlphaFoldDB" id="A0ABC8SJ16"/>
<reference evidence="2 3" key="1">
    <citation type="submission" date="2024-02" db="EMBL/GenBank/DDBJ databases">
        <authorList>
            <person name="Vignale AGUSTIN F."/>
            <person name="Sosa J E."/>
            <person name="Modenutti C."/>
        </authorList>
    </citation>
    <scope>NUCLEOTIDE SEQUENCE [LARGE SCALE GENOMIC DNA]</scope>
</reference>
<evidence type="ECO:0000256" key="1">
    <source>
        <dbReference type="SAM" id="MobiDB-lite"/>
    </source>
</evidence>
<organism evidence="2 3">
    <name type="scientific">Ilex paraguariensis</name>
    <name type="common">yerba mate</name>
    <dbReference type="NCBI Taxonomy" id="185542"/>
    <lineage>
        <taxon>Eukaryota</taxon>
        <taxon>Viridiplantae</taxon>
        <taxon>Streptophyta</taxon>
        <taxon>Embryophyta</taxon>
        <taxon>Tracheophyta</taxon>
        <taxon>Spermatophyta</taxon>
        <taxon>Magnoliopsida</taxon>
        <taxon>eudicotyledons</taxon>
        <taxon>Gunneridae</taxon>
        <taxon>Pentapetalae</taxon>
        <taxon>asterids</taxon>
        <taxon>campanulids</taxon>
        <taxon>Aquifoliales</taxon>
        <taxon>Aquifoliaceae</taxon>
        <taxon>Ilex</taxon>
    </lineage>
</organism>
<comment type="caution">
    <text evidence="2">The sequence shown here is derived from an EMBL/GenBank/DDBJ whole genome shotgun (WGS) entry which is preliminary data.</text>
</comment>
<keyword evidence="3" id="KW-1185">Reference proteome</keyword>
<protein>
    <submittedName>
        <fullName evidence="2">Uncharacterized protein</fullName>
    </submittedName>
</protein>
<evidence type="ECO:0000313" key="3">
    <source>
        <dbReference type="Proteomes" id="UP001642360"/>
    </source>
</evidence>
<feature type="region of interest" description="Disordered" evidence="1">
    <location>
        <begin position="1"/>
        <end position="39"/>
    </location>
</feature>
<gene>
    <name evidence="2" type="ORF">ILEXP_LOCUS25737</name>
</gene>
<proteinExistence type="predicted"/>
<evidence type="ECO:0000313" key="2">
    <source>
        <dbReference type="EMBL" id="CAK9157184.1"/>
    </source>
</evidence>
<accession>A0ABC8SJ16</accession>
<dbReference type="EMBL" id="CAUOFW020002959">
    <property type="protein sequence ID" value="CAK9157184.1"/>
    <property type="molecule type" value="Genomic_DNA"/>
</dbReference>
<dbReference type="Proteomes" id="UP001642360">
    <property type="component" value="Unassembled WGS sequence"/>
</dbReference>
<sequence length="72" mass="8016">MARGGRSRSQVGSTMSAEATEASSPSTTSSLHSESSVEMMTTDLAPLVVRWRRVLQGGLRRWRERTSSYELR</sequence>
<name>A0ABC8SJ16_9AQUA</name>
<feature type="compositionally biased region" description="Low complexity" evidence="1">
    <location>
        <begin position="13"/>
        <end position="39"/>
    </location>
</feature>